<evidence type="ECO:0008006" key="3">
    <source>
        <dbReference type="Google" id="ProtNLM"/>
    </source>
</evidence>
<dbReference type="InterPro" id="IPR006652">
    <property type="entry name" value="Kelch_1"/>
</dbReference>
<reference evidence="1 2" key="1">
    <citation type="submission" date="2018-08" db="EMBL/GenBank/DDBJ databases">
        <title>Pallidiluteibacterium maritimus gen. nov., sp. nov., isolated from coastal sediment.</title>
        <authorList>
            <person name="Zhou L.Y."/>
        </authorList>
    </citation>
    <scope>NUCLEOTIDE SEQUENCE [LARGE SCALE GENOMIC DNA]</scope>
    <source>
        <strain evidence="1 2">XSD2</strain>
    </source>
</reference>
<dbReference type="Pfam" id="PF24996">
    <property type="entry name" value="NANM"/>
    <property type="match status" value="2"/>
</dbReference>
<dbReference type="Proteomes" id="UP000265926">
    <property type="component" value="Unassembled WGS sequence"/>
</dbReference>
<name>A0A399SZZ2_9BACT</name>
<dbReference type="PANTHER" id="PTHR45632">
    <property type="entry name" value="LD33804P"/>
    <property type="match status" value="1"/>
</dbReference>
<gene>
    <name evidence="1" type="ORF">D1614_11655</name>
</gene>
<proteinExistence type="predicted"/>
<evidence type="ECO:0000313" key="2">
    <source>
        <dbReference type="Proteomes" id="UP000265926"/>
    </source>
</evidence>
<dbReference type="EMBL" id="QWGR01000005">
    <property type="protein sequence ID" value="RIJ48374.1"/>
    <property type="molecule type" value="Genomic_DNA"/>
</dbReference>
<dbReference type="InterPro" id="IPR056734">
    <property type="entry name" value="NANM"/>
</dbReference>
<dbReference type="OrthoDB" id="9803597at2"/>
<dbReference type="SUPFAM" id="SSF117281">
    <property type="entry name" value="Kelch motif"/>
    <property type="match status" value="1"/>
</dbReference>
<dbReference type="AlphaFoldDB" id="A0A399SZZ2"/>
<dbReference type="InterPro" id="IPR015915">
    <property type="entry name" value="Kelch-typ_b-propeller"/>
</dbReference>
<evidence type="ECO:0000313" key="1">
    <source>
        <dbReference type="EMBL" id="RIJ48374.1"/>
    </source>
</evidence>
<dbReference type="SMART" id="SM00612">
    <property type="entry name" value="Kelch"/>
    <property type="match status" value="2"/>
</dbReference>
<keyword evidence="2" id="KW-1185">Reference proteome</keyword>
<comment type="caution">
    <text evidence="1">The sequence shown here is derived from an EMBL/GenBank/DDBJ whole genome shotgun (WGS) entry which is preliminary data.</text>
</comment>
<organism evidence="1 2">
    <name type="scientific">Maribellus luteus</name>
    <dbReference type="NCBI Taxonomy" id="2305463"/>
    <lineage>
        <taxon>Bacteria</taxon>
        <taxon>Pseudomonadati</taxon>
        <taxon>Bacteroidota</taxon>
        <taxon>Bacteroidia</taxon>
        <taxon>Marinilabiliales</taxon>
        <taxon>Prolixibacteraceae</taxon>
        <taxon>Maribellus</taxon>
    </lineage>
</organism>
<dbReference type="Gene3D" id="2.120.10.80">
    <property type="entry name" value="Kelch-type beta propeller"/>
    <property type="match status" value="1"/>
</dbReference>
<sequence>MKHTNSLKKMLRLCKFRNFSARFKRNIKVFSVIVLGGVVMQCSPREKETAMKINWESLPDIPSANKETVQKGLAGPLAGIASNVLVVAGGANFPDLLPWEGGAKKYYDDIFFLPLNENDTAWQITGTKLPVPLGYSACVSLNNEIICVGGENLNGPLSGVLKLKFDRGEVQISTLTDFPVAVSNCGAAAIGPVVYVAGGLGAEGYLSTFYCADVSKDTPEWVKLPDLPQPVSNAVVVSQWDGNEDCIYVLGGRNRDGELSIFFSSVLKYSPSEKVWKQVGNISGAQNMPVTLAAGTGAAVGKNHILLFGGDNGRLFNKTEAFINAVAAAETPEEKAEINSRKIKHLESHPGFDRQVFWYNTLTNESGLMEGLPFSTQVTTAAVKSGNRIYIPNGEIRPGVRTPKVNVADLSGDKLE</sequence>
<accession>A0A399SZZ2</accession>
<protein>
    <recommendedName>
        <fullName evidence="3">Cyclically-permuted mutarotase family protein</fullName>
    </recommendedName>
</protein>